<dbReference type="PROSITE" id="PS51918">
    <property type="entry name" value="RADICAL_SAM"/>
    <property type="match status" value="1"/>
</dbReference>
<keyword evidence="6" id="KW-0411">Iron-sulfur</keyword>
<reference evidence="8" key="1">
    <citation type="submission" date="2020-06" db="EMBL/GenBank/DDBJ databases">
        <title>Unique genomic features of the anaerobic methanotrophic archaea.</title>
        <authorList>
            <person name="Chadwick G.L."/>
            <person name="Skennerton C.T."/>
            <person name="Laso-Perez R."/>
            <person name="Leu A.O."/>
            <person name="Speth D.R."/>
            <person name="Yu H."/>
            <person name="Morgan-Lang C."/>
            <person name="Hatzenpichler R."/>
            <person name="Goudeau D."/>
            <person name="Malmstrom R."/>
            <person name="Brazelton W.J."/>
            <person name="Woyke T."/>
            <person name="Hallam S.J."/>
            <person name="Tyson G.W."/>
            <person name="Wegener G."/>
            <person name="Boetius A."/>
            <person name="Orphan V."/>
        </authorList>
    </citation>
    <scope>NUCLEOTIDE SEQUENCE</scope>
</reference>
<keyword evidence="3" id="KW-0949">S-adenosyl-L-methionine</keyword>
<dbReference type="Gene3D" id="1.10.10.10">
    <property type="entry name" value="Winged helix-like DNA-binding domain superfamily/Winged helix DNA-binding domain"/>
    <property type="match status" value="1"/>
</dbReference>
<dbReference type="InterPro" id="IPR011991">
    <property type="entry name" value="ArsR-like_HTH"/>
</dbReference>
<dbReference type="PANTHER" id="PTHR43787:SF11">
    <property type="entry name" value="UPF0026 PROTEIN SLR1464"/>
    <property type="match status" value="1"/>
</dbReference>
<dbReference type="SFLD" id="SFLDG01083">
    <property type="entry name" value="Uncharacterised_Radical_SAM_Su"/>
    <property type="match status" value="1"/>
</dbReference>
<dbReference type="GO" id="GO:0051539">
    <property type="term" value="F:4 iron, 4 sulfur cluster binding"/>
    <property type="evidence" value="ECO:0007669"/>
    <property type="project" value="UniProtKB-KW"/>
</dbReference>
<dbReference type="InterPro" id="IPR058240">
    <property type="entry name" value="rSAM_sf"/>
</dbReference>
<proteinExistence type="predicted"/>
<dbReference type="Pfam" id="PF04055">
    <property type="entry name" value="Radical_SAM"/>
    <property type="match status" value="1"/>
</dbReference>
<evidence type="ECO:0000313" key="8">
    <source>
        <dbReference type="EMBL" id="QNO48604.1"/>
    </source>
</evidence>
<keyword evidence="2" id="KW-0004">4Fe-4S</keyword>
<organism evidence="8">
    <name type="scientific">Candidatus Methanogaster sp. ANME-2c ERB4</name>
    <dbReference type="NCBI Taxonomy" id="2759911"/>
    <lineage>
        <taxon>Archaea</taxon>
        <taxon>Methanobacteriati</taxon>
        <taxon>Methanobacteriota</taxon>
        <taxon>Stenosarchaea group</taxon>
        <taxon>Methanomicrobia</taxon>
        <taxon>Methanosarcinales</taxon>
        <taxon>ANME-2 cluster</taxon>
        <taxon>Candidatus Methanogasteraceae</taxon>
        <taxon>Candidatus Methanogaster</taxon>
    </lineage>
</organism>
<dbReference type="PANTHER" id="PTHR43787">
    <property type="entry name" value="FEMO COFACTOR BIOSYNTHESIS PROTEIN NIFB-RELATED"/>
    <property type="match status" value="1"/>
</dbReference>
<dbReference type="EMBL" id="MT631356">
    <property type="protein sequence ID" value="QNO48604.1"/>
    <property type="molecule type" value="Genomic_DNA"/>
</dbReference>
<evidence type="ECO:0000259" key="7">
    <source>
        <dbReference type="PROSITE" id="PS51918"/>
    </source>
</evidence>
<dbReference type="AlphaFoldDB" id="A0A7G9YKS0"/>
<comment type="cofactor">
    <cofactor evidence="1">
        <name>[4Fe-4S] cluster</name>
        <dbReference type="ChEBI" id="CHEBI:49883"/>
    </cofactor>
</comment>
<dbReference type="InterPro" id="IPR036390">
    <property type="entry name" value="WH_DNA-bd_sf"/>
</dbReference>
<evidence type="ECO:0000256" key="6">
    <source>
        <dbReference type="ARBA" id="ARBA00023014"/>
    </source>
</evidence>
<dbReference type="InterPro" id="IPR007197">
    <property type="entry name" value="rSAM"/>
</dbReference>
<dbReference type="CDD" id="cd01335">
    <property type="entry name" value="Radical_SAM"/>
    <property type="match status" value="1"/>
</dbReference>
<keyword evidence="4" id="KW-0479">Metal-binding</keyword>
<dbReference type="Gene3D" id="3.20.20.70">
    <property type="entry name" value="Aldolase class I"/>
    <property type="match status" value="1"/>
</dbReference>
<gene>
    <name evidence="8" type="primary">moaA</name>
    <name evidence="8" type="ORF">LKGCFIDI_00006</name>
</gene>
<dbReference type="InterPro" id="IPR040084">
    <property type="entry name" value="GTPase_Obg"/>
</dbReference>
<dbReference type="GO" id="GO:0046872">
    <property type="term" value="F:metal ion binding"/>
    <property type="evidence" value="ECO:0007669"/>
    <property type="project" value="UniProtKB-KW"/>
</dbReference>
<evidence type="ECO:0000256" key="1">
    <source>
        <dbReference type="ARBA" id="ARBA00001966"/>
    </source>
</evidence>
<dbReference type="InterPro" id="IPR013785">
    <property type="entry name" value="Aldolase_TIM"/>
</dbReference>
<evidence type="ECO:0000256" key="4">
    <source>
        <dbReference type="ARBA" id="ARBA00022723"/>
    </source>
</evidence>
<feature type="domain" description="Radical SAM core" evidence="7">
    <location>
        <begin position="11"/>
        <end position="247"/>
    </location>
</feature>
<evidence type="ECO:0000256" key="2">
    <source>
        <dbReference type="ARBA" id="ARBA00022485"/>
    </source>
</evidence>
<dbReference type="SUPFAM" id="SSF46785">
    <property type="entry name" value="Winged helix' DNA-binding domain"/>
    <property type="match status" value="1"/>
</dbReference>
<dbReference type="SFLD" id="SFLDS00029">
    <property type="entry name" value="Radical_SAM"/>
    <property type="match status" value="1"/>
</dbReference>
<accession>A0A7G9YKS0</accession>
<protein>
    <submittedName>
        <fullName evidence="8">GTP 3',8-cyclase</fullName>
    </submittedName>
</protein>
<evidence type="ECO:0000256" key="3">
    <source>
        <dbReference type="ARBA" id="ARBA00022691"/>
    </source>
</evidence>
<evidence type="ECO:0000256" key="5">
    <source>
        <dbReference type="ARBA" id="ARBA00023004"/>
    </source>
</evidence>
<sequence length="307" mass="34175">MSHLFGPVPSRRLGRSLGLDITPYKTCTFDCIYCQLGRTTNKTVQRREYIAKDLILDELRDFLSEGCEDVDYITFAGSGEPTLHSGIGEMIDAIKTMTDIPVAVITNGSLLFREDVRGDLSNADIVLPSLDAATTSVFRAVNQPHESLSVDQIIEGLRMFREEFEGEFWLEIMFVRGVNDGTDEITAMSDAISVISPDRVQLNTVVRPPRADVGPVDEDEMVRIRGAFGGNFDVEIIAETRIEVRADILPLLERRPLTMDQIAGSLGMHRNEAAKYLRELIEQGVVVETVHGDKRYFGANPNPSIEP</sequence>
<dbReference type="InterPro" id="IPR036388">
    <property type="entry name" value="WH-like_DNA-bd_sf"/>
</dbReference>
<keyword evidence="5" id="KW-0408">Iron</keyword>
<name>A0A7G9YKS0_9EURY</name>
<dbReference type="CDD" id="cd00090">
    <property type="entry name" value="HTH_ARSR"/>
    <property type="match status" value="1"/>
</dbReference>
<dbReference type="GO" id="GO:0003824">
    <property type="term" value="F:catalytic activity"/>
    <property type="evidence" value="ECO:0007669"/>
    <property type="project" value="InterPro"/>
</dbReference>
<dbReference type="SUPFAM" id="SSF102114">
    <property type="entry name" value="Radical SAM enzymes"/>
    <property type="match status" value="1"/>
</dbReference>